<evidence type="ECO:0000256" key="5">
    <source>
        <dbReference type="ARBA" id="ARBA00023136"/>
    </source>
</evidence>
<evidence type="ECO:0000313" key="9">
    <source>
        <dbReference type="Proteomes" id="UP000824998"/>
    </source>
</evidence>
<keyword evidence="3 6" id="KW-0812">Transmembrane</keyword>
<keyword evidence="5 6" id="KW-0472">Membrane</keyword>
<comment type="caution">
    <text evidence="8">The sequence shown here is derived from an EMBL/GenBank/DDBJ whole genome shotgun (WGS) entry which is preliminary data.</text>
</comment>
<dbReference type="Proteomes" id="UP000824998">
    <property type="component" value="Unassembled WGS sequence"/>
</dbReference>
<organism evidence="8 9">
    <name type="scientific">Amylocarpus encephaloides</name>
    <dbReference type="NCBI Taxonomy" id="45428"/>
    <lineage>
        <taxon>Eukaryota</taxon>
        <taxon>Fungi</taxon>
        <taxon>Dikarya</taxon>
        <taxon>Ascomycota</taxon>
        <taxon>Pezizomycotina</taxon>
        <taxon>Leotiomycetes</taxon>
        <taxon>Helotiales</taxon>
        <taxon>Helotiales incertae sedis</taxon>
        <taxon>Amylocarpus</taxon>
    </lineage>
</organism>
<dbReference type="GO" id="GO:0016020">
    <property type="term" value="C:membrane"/>
    <property type="evidence" value="ECO:0007669"/>
    <property type="project" value="UniProtKB-SubCell"/>
</dbReference>
<evidence type="ECO:0000256" key="3">
    <source>
        <dbReference type="ARBA" id="ARBA00022692"/>
    </source>
</evidence>
<evidence type="ECO:0000256" key="2">
    <source>
        <dbReference type="ARBA" id="ARBA00010992"/>
    </source>
</evidence>
<dbReference type="InterPro" id="IPR020846">
    <property type="entry name" value="MFS_dom"/>
</dbReference>
<feature type="transmembrane region" description="Helical" evidence="6">
    <location>
        <begin position="254"/>
        <end position="276"/>
    </location>
</feature>
<dbReference type="SUPFAM" id="SSF103473">
    <property type="entry name" value="MFS general substrate transporter"/>
    <property type="match status" value="1"/>
</dbReference>
<dbReference type="InterPro" id="IPR005828">
    <property type="entry name" value="MFS_sugar_transport-like"/>
</dbReference>
<dbReference type="EMBL" id="MU252032">
    <property type="protein sequence ID" value="KAG9228179.1"/>
    <property type="molecule type" value="Genomic_DNA"/>
</dbReference>
<dbReference type="PANTHER" id="PTHR48022:SF10">
    <property type="entry name" value="MAJOR FACILITATOR SUPERFAMILY (MFS) PROFILE DOMAIN-CONTAINING PROTEIN"/>
    <property type="match status" value="1"/>
</dbReference>
<evidence type="ECO:0000256" key="1">
    <source>
        <dbReference type="ARBA" id="ARBA00004141"/>
    </source>
</evidence>
<proteinExistence type="inferred from homology"/>
<accession>A0A9P8BZ71</accession>
<dbReference type="PANTHER" id="PTHR48022">
    <property type="entry name" value="PLASTIDIC GLUCOSE TRANSPORTER 4"/>
    <property type="match status" value="1"/>
</dbReference>
<dbReference type="Pfam" id="PF00083">
    <property type="entry name" value="Sugar_tr"/>
    <property type="match status" value="1"/>
</dbReference>
<dbReference type="PROSITE" id="PS50850">
    <property type="entry name" value="MFS"/>
    <property type="match status" value="1"/>
</dbReference>
<keyword evidence="4 6" id="KW-1133">Transmembrane helix</keyword>
<dbReference type="PROSITE" id="PS00217">
    <property type="entry name" value="SUGAR_TRANSPORT_2"/>
    <property type="match status" value="1"/>
</dbReference>
<dbReference type="Gene3D" id="1.20.1250.20">
    <property type="entry name" value="MFS general substrate transporter like domains"/>
    <property type="match status" value="1"/>
</dbReference>
<dbReference type="FunFam" id="1.20.1250.20:FF:000078">
    <property type="entry name" value="MFS maltose transporter, putative"/>
    <property type="match status" value="1"/>
</dbReference>
<feature type="domain" description="Major facilitator superfamily (MFS) profile" evidence="7">
    <location>
        <begin position="1"/>
        <end position="444"/>
    </location>
</feature>
<feature type="transmembrane region" description="Helical" evidence="6">
    <location>
        <begin position="128"/>
        <end position="152"/>
    </location>
</feature>
<dbReference type="GO" id="GO:0005351">
    <property type="term" value="F:carbohydrate:proton symporter activity"/>
    <property type="evidence" value="ECO:0007669"/>
    <property type="project" value="TreeGrafter"/>
</dbReference>
<dbReference type="InterPro" id="IPR050360">
    <property type="entry name" value="MFS_Sugar_Transporters"/>
</dbReference>
<dbReference type="InterPro" id="IPR036259">
    <property type="entry name" value="MFS_trans_sf"/>
</dbReference>
<sequence length="516" mass="57150">MQYGLDSAIVGGFQAMPGFLKTFGYVDHKIKIGYGIDPTFQQLIASLLTAGAFFSSLVAGFFAKYFGRKHALWLACLMNCLGITVQIATTNKGVIYLGRVLLGASNGFFVSFSNMYTSEISPAHLRGVMVSFMMLWVNIGSIIGAVANFYAAKVLDKSAYIIPLGCLYIVPVILAIGLVFVPESPRWLLYRGREQEGRVALGILRGSSIEQEYVDIEWAEMVRGRDEEIKLKRGVSWLEIYRGKWFSPNLRRTILCYASMACHAGSGTWFAISYGTYFLQIAGVDNPFGYTIMNVCFGLLGVMISMHLTRKVFGNRSLMVTTCILCAFSMMIMGIGGAVKTKQNQRAVGKALVASNAIFIFFYNTGVGTISYPIGTEVVSSRLRAHTLGSAISLGYFLAWLVGFCSPYFINPKKLNWGVNYGWIWTASNFIAAIFFYFFLPETKGRSLEEIDELFENRVSVKGFASYKTNIAAAAIRDVRGALDNKSTGTETEKGLVRGYVERIETGERVKRDDMA</sequence>
<reference evidence="8" key="1">
    <citation type="journal article" date="2021" name="IMA Fungus">
        <title>Genomic characterization of three marine fungi, including Emericellopsis atlantica sp. nov. with signatures of a generalist lifestyle and marine biomass degradation.</title>
        <authorList>
            <person name="Hagestad O.C."/>
            <person name="Hou L."/>
            <person name="Andersen J.H."/>
            <person name="Hansen E.H."/>
            <person name="Altermark B."/>
            <person name="Li C."/>
            <person name="Kuhnert E."/>
            <person name="Cox R.J."/>
            <person name="Crous P.W."/>
            <person name="Spatafora J.W."/>
            <person name="Lail K."/>
            <person name="Amirebrahimi M."/>
            <person name="Lipzen A."/>
            <person name="Pangilinan J."/>
            <person name="Andreopoulos W."/>
            <person name="Hayes R.D."/>
            <person name="Ng V."/>
            <person name="Grigoriev I.V."/>
            <person name="Jackson S.A."/>
            <person name="Sutton T.D.S."/>
            <person name="Dobson A.D.W."/>
            <person name="Rama T."/>
        </authorList>
    </citation>
    <scope>NUCLEOTIDE SEQUENCE</scope>
    <source>
        <strain evidence="8">TRa018bII</strain>
    </source>
</reference>
<protein>
    <submittedName>
        <fullName evidence="8">General substrate transporter</fullName>
    </submittedName>
</protein>
<gene>
    <name evidence="8" type="ORF">BJ875DRAFT_528184</name>
</gene>
<feature type="transmembrane region" description="Helical" evidence="6">
    <location>
        <begin position="70"/>
        <end position="88"/>
    </location>
</feature>
<keyword evidence="9" id="KW-1185">Reference proteome</keyword>
<feature type="transmembrane region" description="Helical" evidence="6">
    <location>
        <begin position="158"/>
        <end position="181"/>
    </location>
</feature>
<feature type="transmembrane region" description="Helical" evidence="6">
    <location>
        <begin position="351"/>
        <end position="375"/>
    </location>
</feature>
<evidence type="ECO:0000256" key="4">
    <source>
        <dbReference type="ARBA" id="ARBA00022989"/>
    </source>
</evidence>
<comment type="subcellular location">
    <subcellularLocation>
        <location evidence="1">Membrane</location>
        <topology evidence="1">Multi-pass membrane protein</topology>
    </subcellularLocation>
</comment>
<dbReference type="InterPro" id="IPR005829">
    <property type="entry name" value="Sugar_transporter_CS"/>
</dbReference>
<feature type="transmembrane region" description="Helical" evidence="6">
    <location>
        <begin position="288"/>
        <end position="306"/>
    </location>
</feature>
<comment type="similarity">
    <text evidence="2">Belongs to the major facilitator superfamily. Sugar transporter (TC 2.A.1.1) family.</text>
</comment>
<feature type="transmembrane region" description="Helical" evidence="6">
    <location>
        <begin position="43"/>
        <end position="63"/>
    </location>
</feature>
<feature type="transmembrane region" description="Helical" evidence="6">
    <location>
        <begin position="94"/>
        <end position="116"/>
    </location>
</feature>
<feature type="transmembrane region" description="Helical" evidence="6">
    <location>
        <begin position="422"/>
        <end position="440"/>
    </location>
</feature>
<name>A0A9P8BZ71_9HELO</name>
<feature type="transmembrane region" description="Helical" evidence="6">
    <location>
        <begin position="318"/>
        <end position="339"/>
    </location>
</feature>
<feature type="transmembrane region" description="Helical" evidence="6">
    <location>
        <begin position="387"/>
        <end position="410"/>
    </location>
</feature>
<dbReference type="OrthoDB" id="6612291at2759"/>
<dbReference type="AlphaFoldDB" id="A0A9P8BZ71"/>
<evidence type="ECO:0000313" key="8">
    <source>
        <dbReference type="EMBL" id="KAG9228179.1"/>
    </source>
</evidence>
<evidence type="ECO:0000259" key="7">
    <source>
        <dbReference type="PROSITE" id="PS50850"/>
    </source>
</evidence>
<evidence type="ECO:0000256" key="6">
    <source>
        <dbReference type="SAM" id="Phobius"/>
    </source>
</evidence>